<evidence type="ECO:0000256" key="8">
    <source>
        <dbReference type="ARBA" id="ARBA00023136"/>
    </source>
</evidence>
<dbReference type="InParanoid" id="B1L499"/>
<keyword evidence="3" id="KW-0050">Antiport</keyword>
<evidence type="ECO:0000256" key="5">
    <source>
        <dbReference type="ARBA" id="ARBA00022989"/>
    </source>
</evidence>
<dbReference type="InterPro" id="IPR006153">
    <property type="entry name" value="Cation/H_exchanger_TM"/>
</dbReference>
<organism evidence="12 13">
    <name type="scientific">Korarchaeum cryptofilum (strain OPF8)</name>
    <dbReference type="NCBI Taxonomy" id="374847"/>
    <lineage>
        <taxon>Archaea</taxon>
        <taxon>Thermoproteota</taxon>
        <taxon>Candidatus Korarchaeia</taxon>
        <taxon>Candidatus Korarchaeales</taxon>
        <taxon>Candidatus Korarchaeaceae</taxon>
        <taxon>Candidatus Korarchaeum</taxon>
    </lineage>
</organism>
<reference evidence="12 13" key="1">
    <citation type="journal article" date="2008" name="Proc. Natl. Acad. Sci. U.S.A.">
        <title>A korarchaeal genome reveals new insights into the evolution of the Archaea.</title>
        <authorList>
            <person name="Elkins J.G."/>
            <person name="Podar M."/>
            <person name="Graham D.E."/>
            <person name="Makarova K.S."/>
            <person name="Wolf Y."/>
            <person name="Randau L."/>
            <person name="Hedlund B.P."/>
            <person name="Brochier-Armanet C."/>
            <person name="Kunin V."/>
            <person name="Anderson I."/>
            <person name="Lapidus A."/>
            <person name="Goltsman E."/>
            <person name="Barry K."/>
            <person name="Koonin E.V."/>
            <person name="Hugenholtz P."/>
            <person name="Kyrpides N."/>
            <person name="Wanner G."/>
            <person name="Richardson P."/>
            <person name="Keller M."/>
            <person name="Stetter K.O."/>
        </authorList>
    </citation>
    <scope>NUCLEOTIDE SEQUENCE [LARGE SCALE GENOMIC DNA]</scope>
    <source>
        <strain evidence="13">OPF8</strain>
    </source>
</reference>
<protein>
    <submittedName>
        <fullName evidence="12">Sodium/hydrogen exchanger</fullName>
    </submittedName>
</protein>
<dbReference type="KEGG" id="kcr:Kcr_0525"/>
<feature type="transmembrane region" description="Helical" evidence="10">
    <location>
        <begin position="170"/>
        <end position="192"/>
    </location>
</feature>
<keyword evidence="4 10" id="KW-0812">Transmembrane</keyword>
<evidence type="ECO:0000256" key="6">
    <source>
        <dbReference type="ARBA" id="ARBA00023053"/>
    </source>
</evidence>
<dbReference type="InterPro" id="IPR038770">
    <property type="entry name" value="Na+/solute_symporter_sf"/>
</dbReference>
<dbReference type="Pfam" id="PF00999">
    <property type="entry name" value="Na_H_Exchanger"/>
    <property type="match status" value="1"/>
</dbReference>
<feature type="transmembrane region" description="Helical" evidence="10">
    <location>
        <begin position="45"/>
        <end position="64"/>
    </location>
</feature>
<dbReference type="AlphaFoldDB" id="B1L499"/>
<keyword evidence="8 10" id="KW-0472">Membrane</keyword>
<feature type="transmembrane region" description="Helical" evidence="10">
    <location>
        <begin position="286"/>
        <end position="304"/>
    </location>
</feature>
<dbReference type="HOGENOM" id="CLU_005126_7_1_2"/>
<evidence type="ECO:0000256" key="2">
    <source>
        <dbReference type="ARBA" id="ARBA00022448"/>
    </source>
</evidence>
<feature type="domain" description="Cation/H+ exchanger transmembrane" evidence="11">
    <location>
        <begin position="28"/>
        <end position="397"/>
    </location>
</feature>
<keyword evidence="7" id="KW-0406">Ion transport</keyword>
<evidence type="ECO:0000256" key="1">
    <source>
        <dbReference type="ARBA" id="ARBA00004141"/>
    </source>
</evidence>
<dbReference type="PhylomeDB" id="B1L499"/>
<evidence type="ECO:0000256" key="3">
    <source>
        <dbReference type="ARBA" id="ARBA00022449"/>
    </source>
</evidence>
<keyword evidence="9" id="KW-0739">Sodium transport</keyword>
<dbReference type="GO" id="GO:0015297">
    <property type="term" value="F:antiporter activity"/>
    <property type="evidence" value="ECO:0007669"/>
    <property type="project" value="UniProtKB-KW"/>
</dbReference>
<dbReference type="EnsemblBacteria" id="ACB07278">
    <property type="protein sequence ID" value="ACB07278"/>
    <property type="gene ID" value="Kcr_0525"/>
</dbReference>
<feature type="transmembrane region" description="Helical" evidence="10">
    <location>
        <begin position="204"/>
        <end position="225"/>
    </location>
</feature>
<feature type="transmembrane region" description="Helical" evidence="10">
    <location>
        <begin position="76"/>
        <end position="95"/>
    </location>
</feature>
<dbReference type="GO" id="GO:1902600">
    <property type="term" value="P:proton transmembrane transport"/>
    <property type="evidence" value="ECO:0007669"/>
    <property type="project" value="InterPro"/>
</dbReference>
<evidence type="ECO:0000256" key="7">
    <source>
        <dbReference type="ARBA" id="ARBA00023065"/>
    </source>
</evidence>
<dbReference type="STRING" id="374847.Kcr_0525"/>
<dbReference type="FunCoup" id="B1L499">
    <property type="interactions" value="30"/>
</dbReference>
<keyword evidence="6" id="KW-0915">Sodium</keyword>
<feature type="transmembrane region" description="Helical" evidence="10">
    <location>
        <begin position="130"/>
        <end position="149"/>
    </location>
</feature>
<feature type="transmembrane region" description="Helical" evidence="10">
    <location>
        <begin position="12"/>
        <end position="33"/>
    </location>
</feature>
<feature type="transmembrane region" description="Helical" evidence="10">
    <location>
        <begin position="316"/>
        <end position="337"/>
    </location>
</feature>
<evidence type="ECO:0000259" key="11">
    <source>
        <dbReference type="Pfam" id="PF00999"/>
    </source>
</evidence>
<feature type="transmembrane region" description="Helical" evidence="10">
    <location>
        <begin position="237"/>
        <end position="266"/>
    </location>
</feature>
<sequence>MLHPPLEDMEPLIRGIITVSILIIAAKLFSGVFRGLKLPPVLGELFAGILLGPYALGGGILIFGEPLVVINEYVEGFAEIGAILLLLAAGIELGLESLRASGMIAALIATGGGILPFLLAYYFYLTTGSSEAVALIAGAAFVATSIAISKRILSDMGLLSTRMGATLMSAAVLDDIVGIVVLGVVVSAISGGSLDPLSIAWKTASFIVIWLIILGISVAIIPRFIEALEDFGGKGAVKAIAISAGLGTASVTGALGLSPLVGAYAAGLAIGESKWREEIMELVSDLEAIFGSIFFAYLGTLLDLRVMSDPKVVSVILILTALAMAGKFVGAAIPSLLSLSLREAVGLGVGMMPRGELGLIIASIGITTGALGSEAYAEIVGMVALTTLLSPLILERVCRRGMGDDRSGVGGGEEVQSN</sequence>
<gene>
    <name evidence="12" type="ordered locus">Kcr_0525</name>
</gene>
<feature type="transmembrane region" description="Helical" evidence="10">
    <location>
        <begin position="102"/>
        <end position="124"/>
    </location>
</feature>
<comment type="subcellular location">
    <subcellularLocation>
        <location evidence="1">Membrane</location>
        <topology evidence="1">Multi-pass membrane protein</topology>
    </subcellularLocation>
</comment>
<accession>B1L499</accession>
<dbReference type="GO" id="GO:0016020">
    <property type="term" value="C:membrane"/>
    <property type="evidence" value="ECO:0007669"/>
    <property type="project" value="UniProtKB-SubCell"/>
</dbReference>
<evidence type="ECO:0000313" key="13">
    <source>
        <dbReference type="Proteomes" id="UP000001686"/>
    </source>
</evidence>
<keyword evidence="13" id="KW-1185">Reference proteome</keyword>
<name>B1L499_KORCO</name>
<dbReference type="eggNOG" id="arCOG01953">
    <property type="taxonomic scope" value="Archaea"/>
</dbReference>
<proteinExistence type="predicted"/>
<evidence type="ECO:0000313" key="12">
    <source>
        <dbReference type="EMBL" id="ACB07278.1"/>
    </source>
</evidence>
<keyword evidence="2" id="KW-0813">Transport</keyword>
<evidence type="ECO:0000256" key="9">
    <source>
        <dbReference type="ARBA" id="ARBA00023201"/>
    </source>
</evidence>
<dbReference type="PANTHER" id="PTHR43562:SF3">
    <property type="entry name" value="SODIUM ION_PROTON EXCHANGER (EUROFUNG)"/>
    <property type="match status" value="1"/>
</dbReference>
<evidence type="ECO:0000256" key="4">
    <source>
        <dbReference type="ARBA" id="ARBA00022692"/>
    </source>
</evidence>
<dbReference type="Gene3D" id="1.20.1530.20">
    <property type="match status" value="1"/>
</dbReference>
<dbReference type="Proteomes" id="UP000001686">
    <property type="component" value="Chromosome"/>
</dbReference>
<keyword evidence="5 10" id="KW-1133">Transmembrane helix</keyword>
<evidence type="ECO:0000256" key="10">
    <source>
        <dbReference type="SAM" id="Phobius"/>
    </source>
</evidence>
<dbReference type="PANTHER" id="PTHR43562">
    <property type="entry name" value="NAPA-TYPE SODIUM/HYDROGEN ANTIPORTER"/>
    <property type="match status" value="1"/>
</dbReference>
<dbReference type="EMBL" id="CP000968">
    <property type="protein sequence ID" value="ACB07278.1"/>
    <property type="molecule type" value="Genomic_DNA"/>
</dbReference>
<dbReference type="GO" id="GO:0006814">
    <property type="term" value="P:sodium ion transport"/>
    <property type="evidence" value="ECO:0007669"/>
    <property type="project" value="UniProtKB-KW"/>
</dbReference>